<feature type="signal peptide" evidence="2">
    <location>
        <begin position="1"/>
        <end position="26"/>
    </location>
</feature>
<gene>
    <name evidence="3" type="ORF">NMN56_020690</name>
</gene>
<comment type="caution">
    <text evidence="3">The sequence shown here is derived from an EMBL/GenBank/DDBJ whole genome shotgun (WGS) entry which is preliminary data.</text>
</comment>
<feature type="compositionally biased region" description="Gly residues" evidence="1">
    <location>
        <begin position="45"/>
        <end position="58"/>
    </location>
</feature>
<dbReference type="Proteomes" id="UP001214441">
    <property type="component" value="Unassembled WGS sequence"/>
</dbReference>
<dbReference type="RefSeq" id="WP_274046576.1">
    <property type="nucleotide sequence ID" value="NZ_JANCPR020000020.1"/>
</dbReference>
<evidence type="ECO:0000313" key="3">
    <source>
        <dbReference type="EMBL" id="MDJ1134336.1"/>
    </source>
</evidence>
<reference evidence="3 4" key="1">
    <citation type="submission" date="2023-05" db="EMBL/GenBank/DDBJ databases">
        <title>Streptantibioticus silvisoli sp. nov., acidotolerant actinomycetes 1 from pine litter.</title>
        <authorList>
            <person name="Swiecimska M."/>
            <person name="Golinska P."/>
            <person name="Sangal V."/>
            <person name="Wachnowicz B."/>
            <person name="Goodfellow M."/>
        </authorList>
    </citation>
    <scope>NUCLEOTIDE SEQUENCE [LARGE SCALE GENOMIC DNA]</scope>
    <source>
        <strain evidence="3 4">DSM 42109</strain>
    </source>
</reference>
<feature type="compositionally biased region" description="Low complexity" evidence="1">
    <location>
        <begin position="32"/>
        <end position="44"/>
    </location>
</feature>
<feature type="chain" id="PRO_5047492229" description="Lipoprotein" evidence="2">
    <location>
        <begin position="27"/>
        <end position="196"/>
    </location>
</feature>
<organism evidence="3 4">
    <name type="scientific">Streptomyces iconiensis</name>
    <dbReference type="NCBI Taxonomy" id="1384038"/>
    <lineage>
        <taxon>Bacteria</taxon>
        <taxon>Bacillati</taxon>
        <taxon>Actinomycetota</taxon>
        <taxon>Actinomycetes</taxon>
        <taxon>Kitasatosporales</taxon>
        <taxon>Streptomycetaceae</taxon>
        <taxon>Streptomyces</taxon>
    </lineage>
</organism>
<name>A0ABT7A0H3_9ACTN</name>
<keyword evidence="4" id="KW-1185">Reference proteome</keyword>
<feature type="region of interest" description="Disordered" evidence="1">
    <location>
        <begin position="75"/>
        <end position="105"/>
    </location>
</feature>
<proteinExistence type="predicted"/>
<keyword evidence="2" id="KW-0732">Signal</keyword>
<evidence type="ECO:0000256" key="2">
    <source>
        <dbReference type="SAM" id="SignalP"/>
    </source>
</evidence>
<protein>
    <recommendedName>
        <fullName evidence="5">Lipoprotein</fullName>
    </recommendedName>
</protein>
<evidence type="ECO:0000313" key="4">
    <source>
        <dbReference type="Proteomes" id="UP001214441"/>
    </source>
</evidence>
<evidence type="ECO:0000256" key="1">
    <source>
        <dbReference type="SAM" id="MobiDB-lite"/>
    </source>
</evidence>
<feature type="region of interest" description="Disordered" evidence="1">
    <location>
        <begin position="161"/>
        <end position="196"/>
    </location>
</feature>
<dbReference type="PROSITE" id="PS51257">
    <property type="entry name" value="PROKAR_LIPOPROTEIN"/>
    <property type="match status" value="1"/>
</dbReference>
<feature type="region of interest" description="Disordered" evidence="1">
    <location>
        <begin position="29"/>
        <end position="58"/>
    </location>
</feature>
<dbReference type="EMBL" id="JANCPR020000020">
    <property type="protein sequence ID" value="MDJ1134336.1"/>
    <property type="molecule type" value="Genomic_DNA"/>
</dbReference>
<evidence type="ECO:0008006" key="5">
    <source>
        <dbReference type="Google" id="ProtNLM"/>
    </source>
</evidence>
<feature type="compositionally biased region" description="Basic and acidic residues" evidence="1">
    <location>
        <begin position="91"/>
        <end position="105"/>
    </location>
</feature>
<sequence>MVITRKPTLLRGLPVAAMLLSGVLLTGCGGDSSAEPSAKESSGGASSGGGERAGGGAGKGFDKALEYAECMRDNGVTDFPDPKQDGGGVRMEVDKAARDSPHFKKAEQACRDKAPQMGGGGGGKPLDAAKVAAWAQCMRENGLTDFPDPEINGSAMSLDLRESGISPKSKPFQDAQKACKDKYPGGGLMMKGGGPQ</sequence>
<feature type="compositionally biased region" description="Gly residues" evidence="1">
    <location>
        <begin position="184"/>
        <end position="196"/>
    </location>
</feature>
<accession>A0ABT7A0H3</accession>